<evidence type="ECO:0000259" key="3">
    <source>
        <dbReference type="PROSITE" id="PS51304"/>
    </source>
</evidence>
<evidence type="ECO:0000256" key="2">
    <source>
        <dbReference type="RuleBase" id="RU102079"/>
    </source>
</evidence>
<evidence type="ECO:0000313" key="4">
    <source>
        <dbReference type="EnsemblMetazoa" id="XP_044313349.1"/>
    </source>
</evidence>
<keyword evidence="5" id="KW-1185">Reference proteome</keyword>
<dbReference type="Proteomes" id="UP001652680">
    <property type="component" value="Unassembled WGS sequence"/>
</dbReference>
<dbReference type="EnsemblMetazoa" id="XM_044457414.1">
    <property type="protein sequence ID" value="XP_044313349.1"/>
    <property type="gene ID" value="LOC108039740"/>
</dbReference>
<gene>
    <name evidence="4" type="primary">108039740</name>
</gene>
<reference evidence="5" key="1">
    <citation type="journal article" date="2021" name="Elife">
        <title>Highly contiguous assemblies of 101 drosophilid genomes.</title>
        <authorList>
            <person name="Kim B.Y."/>
            <person name="Wang J.R."/>
            <person name="Miller D.E."/>
            <person name="Barmina O."/>
            <person name="Delaney E."/>
            <person name="Thompson A."/>
            <person name="Comeault A.A."/>
            <person name="Peede D."/>
            <person name="D'Agostino E.R."/>
            <person name="Pelaez J."/>
            <person name="Aguilar J.M."/>
            <person name="Haji D."/>
            <person name="Matsunaga T."/>
            <person name="Armstrong E.E."/>
            <person name="Zych M."/>
            <person name="Ogawa Y."/>
            <person name="Stamenkovic-Radak M."/>
            <person name="Jelic M."/>
            <person name="Veselinovic M.S."/>
            <person name="Tanaskovic M."/>
            <person name="Eric P."/>
            <person name="Gao J.J."/>
            <person name="Katoh T.K."/>
            <person name="Toda M.J."/>
            <person name="Watabe H."/>
            <person name="Watada M."/>
            <person name="Davis J.S."/>
            <person name="Moyle L.C."/>
            <person name="Manoli G."/>
            <person name="Bertolini E."/>
            <person name="Kostal V."/>
            <person name="Hawley R.S."/>
            <person name="Takahashi A."/>
            <person name="Jones C.D."/>
            <person name="Price D.K."/>
            <person name="Whiteman N."/>
            <person name="Kopp A."/>
            <person name="Matute D.R."/>
            <person name="Petrov D.A."/>
        </authorList>
    </citation>
    <scope>NUCLEOTIDE SEQUENCE [LARGE SCALE GENOMIC DNA]</scope>
</reference>
<dbReference type="SUPFAM" id="SSF49899">
    <property type="entry name" value="Concanavalin A-like lectins/glucanases"/>
    <property type="match status" value="1"/>
</dbReference>
<feature type="domain" description="Galectin" evidence="3">
    <location>
        <begin position="20"/>
        <end position="190"/>
    </location>
</feature>
<dbReference type="Pfam" id="PF00337">
    <property type="entry name" value="Gal-bind_lectin"/>
    <property type="match status" value="1"/>
</dbReference>
<evidence type="ECO:0000256" key="1">
    <source>
        <dbReference type="ARBA" id="ARBA00022734"/>
    </source>
</evidence>
<protein>
    <recommendedName>
        <fullName evidence="2">Galectin</fullName>
    </recommendedName>
</protein>
<dbReference type="InterPro" id="IPR001079">
    <property type="entry name" value="Galectin_CRD"/>
</dbReference>
<reference evidence="4" key="2">
    <citation type="submission" date="2025-05" db="UniProtKB">
        <authorList>
            <consortium name="EnsemblMetazoa"/>
        </authorList>
    </citation>
    <scope>IDENTIFICATION</scope>
</reference>
<dbReference type="Gene3D" id="2.60.120.200">
    <property type="match status" value="1"/>
</dbReference>
<sequence>MLVKRIFNASLKAAYRLHTKMYSDILVYNAIQALYKSRKVKSFESVAIFSVNFVNSTNCTDNITYHFKVVIPTQTIIENYKRNGEWSSLHQEKYLNIFDGTGASDKNPNMNQSFARIMNEIDEELQLSSTETSFCLEFAFDYENSTMRVYQGRDAGHNFITEYETLFSLSDILAIQVWGDVQKVNQFALAYN</sequence>
<accession>A0ABM5J3F5</accession>
<organism evidence="4 5">
    <name type="scientific">Drosophila rhopaloa</name>
    <name type="common">Fruit fly</name>
    <dbReference type="NCBI Taxonomy" id="1041015"/>
    <lineage>
        <taxon>Eukaryota</taxon>
        <taxon>Metazoa</taxon>
        <taxon>Ecdysozoa</taxon>
        <taxon>Arthropoda</taxon>
        <taxon>Hexapoda</taxon>
        <taxon>Insecta</taxon>
        <taxon>Pterygota</taxon>
        <taxon>Neoptera</taxon>
        <taxon>Endopterygota</taxon>
        <taxon>Diptera</taxon>
        <taxon>Brachycera</taxon>
        <taxon>Muscomorpha</taxon>
        <taxon>Ephydroidea</taxon>
        <taxon>Drosophilidae</taxon>
        <taxon>Drosophila</taxon>
        <taxon>Sophophora</taxon>
    </lineage>
</organism>
<dbReference type="InterPro" id="IPR013320">
    <property type="entry name" value="ConA-like_dom_sf"/>
</dbReference>
<evidence type="ECO:0000313" key="5">
    <source>
        <dbReference type="Proteomes" id="UP001652680"/>
    </source>
</evidence>
<name>A0ABM5J3F5_DRORH</name>
<proteinExistence type="predicted"/>
<dbReference type="PROSITE" id="PS51304">
    <property type="entry name" value="GALECTIN"/>
    <property type="match status" value="1"/>
</dbReference>
<keyword evidence="1 2" id="KW-0430">Lectin</keyword>